<comment type="caution">
    <text evidence="2">The sequence shown here is derived from an EMBL/GenBank/DDBJ whole genome shotgun (WGS) entry which is preliminary data.</text>
</comment>
<organism evidence="2 3">
    <name type="scientific">Catenaria anguillulae PL171</name>
    <dbReference type="NCBI Taxonomy" id="765915"/>
    <lineage>
        <taxon>Eukaryota</taxon>
        <taxon>Fungi</taxon>
        <taxon>Fungi incertae sedis</taxon>
        <taxon>Blastocladiomycota</taxon>
        <taxon>Blastocladiomycetes</taxon>
        <taxon>Blastocladiales</taxon>
        <taxon>Catenariaceae</taxon>
        <taxon>Catenaria</taxon>
    </lineage>
</organism>
<evidence type="ECO:0000313" key="3">
    <source>
        <dbReference type="Proteomes" id="UP000193411"/>
    </source>
</evidence>
<evidence type="ECO:0000256" key="1">
    <source>
        <dbReference type="SAM" id="MobiDB-lite"/>
    </source>
</evidence>
<feature type="compositionally biased region" description="Low complexity" evidence="1">
    <location>
        <begin position="1"/>
        <end position="16"/>
    </location>
</feature>
<feature type="compositionally biased region" description="Low complexity" evidence="1">
    <location>
        <begin position="324"/>
        <end position="338"/>
    </location>
</feature>
<dbReference type="EMBL" id="MCFL01000021">
    <property type="protein sequence ID" value="ORZ35595.1"/>
    <property type="molecule type" value="Genomic_DNA"/>
</dbReference>
<evidence type="ECO:0000313" key="2">
    <source>
        <dbReference type="EMBL" id="ORZ35595.1"/>
    </source>
</evidence>
<proteinExistence type="predicted"/>
<sequence>MSPAQPAHPAPATATGPGTGTGTMNRASLDSGLYLVRRAADEDARGNQLASLDLFVAGIDSLLFALPIHHPTAIPHQHKLDLQAKLLLLVDKLARATGQYPVFSPDGAPVGSYPVASAAPTPNAHAAGYPVVVLGPGPTPAPFPHTHTTYPYPYPYANPPPPIMHPHPPPTLSDTIITAAVQGAVALKQSPIPDAVTGAVTRGFKSLQQLDQTYKLRDKLVALGKASVTKAIDVDRQYQVHQKVGGALLTSLSAVTQAAVAYKNAPSYAEVAHQDAIEYPAPDTPAQGQQALIASTSGIDPVSGASPQLAYAPLSSARGQVLAGYGSDSSMGSSQSQASGGGVQSPKPAAATGVLGWLQSSSSSS</sequence>
<dbReference type="AlphaFoldDB" id="A0A1Y2HLZ1"/>
<dbReference type="OrthoDB" id="2414723at2759"/>
<keyword evidence="3" id="KW-1185">Reference proteome</keyword>
<protein>
    <submittedName>
        <fullName evidence="2">Uncharacterized protein</fullName>
    </submittedName>
</protein>
<feature type="region of interest" description="Disordered" evidence="1">
    <location>
        <begin position="1"/>
        <end position="24"/>
    </location>
</feature>
<accession>A0A1Y2HLZ1</accession>
<gene>
    <name evidence="2" type="ORF">BCR44DRAFT_1499481</name>
</gene>
<reference evidence="2 3" key="1">
    <citation type="submission" date="2016-07" db="EMBL/GenBank/DDBJ databases">
        <title>Pervasive Adenine N6-methylation of Active Genes in Fungi.</title>
        <authorList>
            <consortium name="DOE Joint Genome Institute"/>
            <person name="Mondo S.J."/>
            <person name="Dannebaum R.O."/>
            <person name="Kuo R.C."/>
            <person name="Labutti K."/>
            <person name="Haridas S."/>
            <person name="Kuo A."/>
            <person name="Salamov A."/>
            <person name="Ahrendt S.R."/>
            <person name="Lipzen A."/>
            <person name="Sullivan W."/>
            <person name="Andreopoulos W.B."/>
            <person name="Clum A."/>
            <person name="Lindquist E."/>
            <person name="Daum C."/>
            <person name="Ramamoorthy G.K."/>
            <person name="Gryganskyi A."/>
            <person name="Culley D."/>
            <person name="Magnuson J.K."/>
            <person name="James T.Y."/>
            <person name="O'Malley M.A."/>
            <person name="Stajich J.E."/>
            <person name="Spatafora J.W."/>
            <person name="Visel A."/>
            <person name="Grigoriev I.V."/>
        </authorList>
    </citation>
    <scope>NUCLEOTIDE SEQUENCE [LARGE SCALE GENOMIC DNA]</scope>
    <source>
        <strain evidence="2 3">PL171</strain>
    </source>
</reference>
<dbReference type="STRING" id="765915.A0A1Y2HLZ1"/>
<feature type="region of interest" description="Disordered" evidence="1">
    <location>
        <begin position="323"/>
        <end position="365"/>
    </location>
</feature>
<name>A0A1Y2HLZ1_9FUNG</name>
<dbReference type="Proteomes" id="UP000193411">
    <property type="component" value="Unassembled WGS sequence"/>
</dbReference>